<dbReference type="GO" id="GO:0003887">
    <property type="term" value="F:DNA-directed DNA polymerase activity"/>
    <property type="evidence" value="ECO:0007669"/>
    <property type="project" value="UniProtKB-KW"/>
</dbReference>
<dbReference type="InterPro" id="IPR041931">
    <property type="entry name" value="DNA_pol3_alpha_thumb_dom"/>
</dbReference>
<feature type="domain" description="Bacterial DNA polymerase III alpha subunit NTPase" evidence="9">
    <location>
        <begin position="94"/>
        <end position="341"/>
    </location>
</feature>
<comment type="catalytic activity">
    <reaction evidence="8">
        <text>DNA(n) + a 2'-deoxyribonucleoside 5'-triphosphate = DNA(n+1) + diphosphate</text>
        <dbReference type="Rhea" id="RHEA:22508"/>
        <dbReference type="Rhea" id="RHEA-COMP:17339"/>
        <dbReference type="Rhea" id="RHEA-COMP:17340"/>
        <dbReference type="ChEBI" id="CHEBI:33019"/>
        <dbReference type="ChEBI" id="CHEBI:61560"/>
        <dbReference type="ChEBI" id="CHEBI:173112"/>
        <dbReference type="EC" id="2.7.7.7"/>
    </reaction>
</comment>
<accession>A0A382BYJ6</accession>
<dbReference type="NCBIfam" id="NF004226">
    <property type="entry name" value="PRK05673.1"/>
    <property type="match status" value="1"/>
</dbReference>
<dbReference type="InterPro" id="IPR004805">
    <property type="entry name" value="DnaE2/DnaE/PolC"/>
</dbReference>
<feature type="non-terminal residue" evidence="12">
    <location>
        <position position="678"/>
    </location>
</feature>
<keyword evidence="5" id="KW-0548">Nucleotidyltransferase</keyword>
<evidence type="ECO:0000259" key="9">
    <source>
        <dbReference type="Pfam" id="PF07733"/>
    </source>
</evidence>
<dbReference type="InterPro" id="IPR040982">
    <property type="entry name" value="DNA_pol3_finger"/>
</dbReference>
<dbReference type="SUPFAM" id="SSF160975">
    <property type="entry name" value="AF1531-like"/>
    <property type="match status" value="1"/>
</dbReference>
<dbReference type="AlphaFoldDB" id="A0A382BYJ6"/>
<dbReference type="GO" id="GO:0005737">
    <property type="term" value="C:cytoplasm"/>
    <property type="evidence" value="ECO:0007669"/>
    <property type="project" value="UniProtKB-SubCell"/>
</dbReference>
<dbReference type="Gene3D" id="3.20.20.140">
    <property type="entry name" value="Metal-dependent hydrolases"/>
    <property type="match status" value="1"/>
</dbReference>
<dbReference type="Gene3D" id="1.10.150.870">
    <property type="match status" value="1"/>
</dbReference>
<keyword evidence="7" id="KW-0239">DNA-directed DNA polymerase</keyword>
<sequence length="678" mass="76482">RILSDSNRPSVYSKDQYFKDCNEMNELFSDISESLSNSLEIAQRCSLDLKLGKTFLPIFSASKDVTTEHKLRIDADIGLEIILDKIYEIDNKAQEKDEGLKSKYHKRLDNEINVICDMGFASYFLIVADFIKWAKNQKIPVGPGRGSGAGSLVAYVLGITNLDPIEHDLLFERFLNPERVSMPDFDIDFCMEGRDRVIEYVSERYGRDRVSQIITYGRMAAKAVIRDAGRVLNHPYGFVDSIAKLIPFEVGITLEKALGNDKELEKMYQEDDDVRSIIDLAKSLEGLVRNAGKHAGGVVIAPKKLTDFTPLYCEEGGLNIVTQFDKDDVESAGLVKFDFLGLRTLTIIHWAIQNINKYSGKVIDINNIPIKDDKTFKLLKGGNTTAVFQLESRGMRDLIKRLKPDHFDDLVALVALFRPGPLQSGMVDDFISRKNDVNKDDIDYFHPNLRSILESSYGVILYQEQVMQIAQTLAGYTLGGADLLRRAMGKKKHDEMAEQREIFVKGSCERGVSTRTATRIFDLMEKFAGYGFNKSHSVAYALLSYQTAYLKTHYTDAFLAAVMSAEIENTDRLVMLKDDCRKFDIFIEPPDINRSTYFFSLSKKKTILYGLGAIKGVGRNSVEAIISEREKNGPYINLGDFCKRINLEKINRRAIEAIIKGGAFDQLGICRQGVMSQL</sequence>
<dbReference type="GO" id="GO:0006260">
    <property type="term" value="P:DNA replication"/>
    <property type="evidence" value="ECO:0007669"/>
    <property type="project" value="UniProtKB-KW"/>
</dbReference>
<dbReference type="InterPro" id="IPR011708">
    <property type="entry name" value="DNA_pol3_alpha_NTPase_dom"/>
</dbReference>
<evidence type="ECO:0000256" key="4">
    <source>
        <dbReference type="ARBA" id="ARBA00022679"/>
    </source>
</evidence>
<comment type="subcellular location">
    <subcellularLocation>
        <location evidence="1">Cytoplasm</location>
    </subcellularLocation>
</comment>
<evidence type="ECO:0000256" key="8">
    <source>
        <dbReference type="ARBA" id="ARBA00049244"/>
    </source>
</evidence>
<evidence type="ECO:0000256" key="7">
    <source>
        <dbReference type="ARBA" id="ARBA00022932"/>
    </source>
</evidence>
<dbReference type="Pfam" id="PF07733">
    <property type="entry name" value="DNA_pol3_alpha"/>
    <property type="match status" value="1"/>
</dbReference>
<dbReference type="GO" id="GO:0008408">
    <property type="term" value="F:3'-5' exonuclease activity"/>
    <property type="evidence" value="ECO:0007669"/>
    <property type="project" value="InterPro"/>
</dbReference>
<evidence type="ECO:0000256" key="3">
    <source>
        <dbReference type="ARBA" id="ARBA00022490"/>
    </source>
</evidence>
<dbReference type="Pfam" id="PF17657">
    <property type="entry name" value="DNA_pol3_finger"/>
    <property type="match status" value="1"/>
</dbReference>
<keyword evidence="6" id="KW-0235">DNA replication</keyword>
<evidence type="ECO:0000256" key="1">
    <source>
        <dbReference type="ARBA" id="ARBA00004496"/>
    </source>
</evidence>
<dbReference type="PANTHER" id="PTHR32294">
    <property type="entry name" value="DNA POLYMERASE III SUBUNIT ALPHA"/>
    <property type="match status" value="1"/>
</dbReference>
<dbReference type="EMBL" id="UINC01031871">
    <property type="protein sequence ID" value="SVB18602.1"/>
    <property type="molecule type" value="Genomic_DNA"/>
</dbReference>
<feature type="domain" description="DNA polymerase III alpha subunit finger" evidence="11">
    <location>
        <begin position="344"/>
        <end position="510"/>
    </location>
</feature>
<evidence type="ECO:0000256" key="2">
    <source>
        <dbReference type="ARBA" id="ARBA00012417"/>
    </source>
</evidence>
<name>A0A382BYJ6_9ZZZZ</name>
<dbReference type="Gene3D" id="1.10.10.1600">
    <property type="entry name" value="Bacterial DNA polymerase III alpha subunit, thumb domain"/>
    <property type="match status" value="1"/>
</dbReference>
<protein>
    <recommendedName>
        <fullName evidence="2">DNA-directed DNA polymerase</fullName>
        <ecNumber evidence="2">2.7.7.7</ecNumber>
    </recommendedName>
</protein>
<gene>
    <name evidence="12" type="ORF">METZ01_LOCUS171456</name>
</gene>
<dbReference type="NCBIfam" id="TIGR00594">
    <property type="entry name" value="polc"/>
    <property type="match status" value="1"/>
</dbReference>
<dbReference type="EC" id="2.7.7.7" evidence="2"/>
<organism evidence="12">
    <name type="scientific">marine metagenome</name>
    <dbReference type="NCBI Taxonomy" id="408172"/>
    <lineage>
        <taxon>unclassified sequences</taxon>
        <taxon>metagenomes</taxon>
        <taxon>ecological metagenomes</taxon>
    </lineage>
</organism>
<reference evidence="12" key="1">
    <citation type="submission" date="2018-05" db="EMBL/GenBank/DDBJ databases">
        <authorList>
            <person name="Lanie J.A."/>
            <person name="Ng W.-L."/>
            <person name="Kazmierczak K.M."/>
            <person name="Andrzejewski T.M."/>
            <person name="Davidsen T.M."/>
            <person name="Wayne K.J."/>
            <person name="Tettelin H."/>
            <person name="Glass J.I."/>
            <person name="Rusch D."/>
            <person name="Podicherti R."/>
            <person name="Tsui H.-C.T."/>
            <person name="Winkler M.E."/>
        </authorList>
    </citation>
    <scope>NUCLEOTIDE SEQUENCE</scope>
</reference>
<evidence type="ECO:0000313" key="12">
    <source>
        <dbReference type="EMBL" id="SVB18602.1"/>
    </source>
</evidence>
<keyword evidence="3" id="KW-0963">Cytoplasm</keyword>
<proteinExistence type="predicted"/>
<evidence type="ECO:0000256" key="6">
    <source>
        <dbReference type="ARBA" id="ARBA00022705"/>
    </source>
</evidence>
<keyword evidence="4" id="KW-0808">Transferase</keyword>
<dbReference type="Pfam" id="PF14579">
    <property type="entry name" value="HHH_6"/>
    <property type="match status" value="1"/>
</dbReference>
<evidence type="ECO:0000259" key="10">
    <source>
        <dbReference type="Pfam" id="PF14579"/>
    </source>
</evidence>
<feature type="non-terminal residue" evidence="12">
    <location>
        <position position="1"/>
    </location>
</feature>
<evidence type="ECO:0000256" key="5">
    <source>
        <dbReference type="ARBA" id="ARBA00022695"/>
    </source>
</evidence>
<evidence type="ECO:0000259" key="11">
    <source>
        <dbReference type="Pfam" id="PF17657"/>
    </source>
</evidence>
<dbReference type="InterPro" id="IPR029460">
    <property type="entry name" value="DNAPol_HHH"/>
</dbReference>
<feature type="domain" description="DNA polymerase helix-hairpin-helix motif" evidence="10">
    <location>
        <begin position="585"/>
        <end position="672"/>
    </location>
</feature>
<dbReference type="PANTHER" id="PTHR32294:SF0">
    <property type="entry name" value="DNA POLYMERASE III SUBUNIT ALPHA"/>
    <property type="match status" value="1"/>
</dbReference>
<dbReference type="FunFam" id="1.10.10.1600:FF:000001">
    <property type="entry name" value="DNA polymerase III subunit alpha"/>
    <property type="match status" value="1"/>
</dbReference>